<dbReference type="EMBL" id="GU943065">
    <property type="protein sequence ID" value="ADD95354.1"/>
    <property type="molecule type" value="Genomic_DNA"/>
</dbReference>
<reference evidence="1 2" key="1">
    <citation type="journal article" date="2010" name="ISME J.">
        <title>Metagenome of the Mediterranean deep chlorophyll maximum studied by direct and fosmid library 454 pyrosequencing.</title>
        <authorList>
            <person name="Ghai R."/>
            <person name="Martin-Cuadrado A.B."/>
            <person name="Molto A.G."/>
            <person name="Heredia I.G."/>
            <person name="Cabrera R."/>
            <person name="Martin J."/>
            <person name="Verdu M."/>
            <person name="Deschamps P."/>
            <person name="Moreira D."/>
            <person name="Lopez-Garcia P."/>
            <person name="Mira A."/>
            <person name="Rodriguez-Valera F."/>
        </authorList>
    </citation>
    <scope>NUCLEOTIDE SEQUENCE [LARGE SCALE GENOMIC DNA]</scope>
</reference>
<evidence type="ECO:0000313" key="2">
    <source>
        <dbReference type="Proteomes" id="UP000517764"/>
    </source>
</evidence>
<protein>
    <submittedName>
        <fullName evidence="1">Uncharacterized protein</fullName>
    </submittedName>
</protein>
<keyword evidence="2" id="KW-1185">Reference proteome</keyword>
<proteinExistence type="predicted"/>
<dbReference type="GeneID" id="54998839"/>
<name>D6PI03_9CAUD</name>
<dbReference type="KEGG" id="vg:54998839"/>
<organism evidence="1 2">
    <name type="scientific">uncultured phage MedDCM-OCT-S05-C243</name>
    <dbReference type="NCBI Taxonomy" id="743558"/>
    <lineage>
        <taxon>Viruses</taxon>
        <taxon>Duplodnaviria</taxon>
        <taxon>Heunggongvirae</taxon>
        <taxon>Uroviricota</taxon>
        <taxon>Caudoviricetes</taxon>
        <taxon>Autographivirales</taxon>
        <taxon>Podivirus</taxon>
        <taxon>Podivirus S05C243</taxon>
    </lineage>
</organism>
<dbReference type="RefSeq" id="YP_009807947.1">
    <property type="nucleotide sequence ID" value="NC_048032.1"/>
</dbReference>
<evidence type="ECO:0000313" key="1">
    <source>
        <dbReference type="EMBL" id="ADD95354.1"/>
    </source>
</evidence>
<sequence length="54" mass="6492">MNRSKLSEWLLENDCPWDFELDDSSSYVDCPREFPILFSNKEDKISEEYNLEDV</sequence>
<dbReference type="Proteomes" id="UP000517764">
    <property type="component" value="Segment"/>
</dbReference>
<accession>D6PI03</accession>